<evidence type="ECO:0000256" key="4">
    <source>
        <dbReference type="ARBA" id="ARBA00022989"/>
    </source>
</evidence>
<evidence type="ECO:0000259" key="8">
    <source>
        <dbReference type="Pfam" id="PF12704"/>
    </source>
</evidence>
<feature type="transmembrane region" description="Helical" evidence="6">
    <location>
        <begin position="655"/>
        <end position="679"/>
    </location>
</feature>
<dbReference type="AlphaFoldDB" id="A0A1M7MGY3"/>
<keyword evidence="10" id="KW-1185">Reference proteome</keyword>
<proteinExistence type="predicted"/>
<feature type="domain" description="ABC3 transporter permease C-terminal" evidence="7">
    <location>
        <begin position="658"/>
        <end position="767"/>
    </location>
</feature>
<dbReference type="Pfam" id="PF12704">
    <property type="entry name" value="MacB_PCD"/>
    <property type="match status" value="2"/>
</dbReference>
<evidence type="ECO:0000313" key="10">
    <source>
        <dbReference type="Proteomes" id="UP000184420"/>
    </source>
</evidence>
<dbReference type="GO" id="GO:0005886">
    <property type="term" value="C:plasma membrane"/>
    <property type="evidence" value="ECO:0007669"/>
    <property type="project" value="UniProtKB-SubCell"/>
</dbReference>
<evidence type="ECO:0000256" key="5">
    <source>
        <dbReference type="ARBA" id="ARBA00023136"/>
    </source>
</evidence>
<feature type="transmembrane region" description="Helical" evidence="6">
    <location>
        <begin position="413"/>
        <end position="432"/>
    </location>
</feature>
<name>A0A1M7MGY3_9BACT</name>
<evidence type="ECO:0000259" key="7">
    <source>
        <dbReference type="Pfam" id="PF02687"/>
    </source>
</evidence>
<feature type="transmembrane region" description="Helical" evidence="6">
    <location>
        <begin position="366"/>
        <end position="392"/>
    </location>
</feature>
<accession>A0A1M7MGY3</accession>
<dbReference type="STRING" id="1419482.SAMN05444266_11359"/>
<dbReference type="PANTHER" id="PTHR30572:SF18">
    <property type="entry name" value="ABC-TYPE MACROLIDE FAMILY EXPORT SYSTEM PERMEASE COMPONENT 2"/>
    <property type="match status" value="1"/>
</dbReference>
<keyword evidence="5 6" id="KW-0472">Membrane</keyword>
<evidence type="ECO:0000256" key="1">
    <source>
        <dbReference type="ARBA" id="ARBA00004651"/>
    </source>
</evidence>
<feature type="domain" description="ABC3 transporter permease C-terminal" evidence="7">
    <location>
        <begin position="278"/>
        <end position="385"/>
    </location>
</feature>
<reference evidence="9 10" key="1">
    <citation type="submission" date="2016-11" db="EMBL/GenBank/DDBJ databases">
        <authorList>
            <person name="Jaros S."/>
            <person name="Januszkiewicz K."/>
            <person name="Wedrychowicz H."/>
        </authorList>
    </citation>
    <scope>NUCLEOTIDE SEQUENCE [LARGE SCALE GENOMIC DNA]</scope>
    <source>
        <strain evidence="9 10">DSM 27406</strain>
    </source>
</reference>
<evidence type="ECO:0000256" key="6">
    <source>
        <dbReference type="SAM" id="Phobius"/>
    </source>
</evidence>
<keyword evidence="3 6" id="KW-0812">Transmembrane</keyword>
<dbReference type="PANTHER" id="PTHR30572">
    <property type="entry name" value="MEMBRANE COMPONENT OF TRANSPORTER-RELATED"/>
    <property type="match status" value="1"/>
</dbReference>
<feature type="transmembrane region" description="Helical" evidence="6">
    <location>
        <begin position="739"/>
        <end position="759"/>
    </location>
</feature>
<dbReference type="Proteomes" id="UP000184420">
    <property type="component" value="Unassembled WGS sequence"/>
</dbReference>
<dbReference type="InterPro" id="IPR003838">
    <property type="entry name" value="ABC3_permease_C"/>
</dbReference>
<dbReference type="GO" id="GO:0022857">
    <property type="term" value="F:transmembrane transporter activity"/>
    <property type="evidence" value="ECO:0007669"/>
    <property type="project" value="TreeGrafter"/>
</dbReference>
<sequence length="778" mass="85762">MRNNKGFSAINILGLATGLAVALIIGLWAYHEASYDIQVPDKERIFQVRRNFNSNGEILNFTSVSLKLGATLKSEMPEIEYIAETDWMGPHNLKAGEQKLVLEGAHVADDFLHIFQYPFIQGDVNSAFKDPYSIILTASAARALFGNADPMGKIVRIDNTDNLTVTGILKDLPENSSFRFKYLMTMRRMEQAYDFVKEARKSGFGDNSFQLFAKVRAGVDPVQFAAKIKNIEKSETTSTNAMNSEVILQPLERWHLYRKYVNGKDSGGLIDNVRTATIVGILVLLIACINFINLSTARSSKRAKEVGIRKAVGAERKFLIFQFLVESFLTTLIAAVIACILAALALPLFNRMAGITVKIPYNTPMLYVILLSAIVIVSLIAGARPAFILSSFRPVKILKGIRIGKSSSNSRRALVIAQFTCSIALIIATIVIHNQVDYARNRSVGYDKGLLLQAALPGEVGAHFDAFRNQLMQSGVVTNVTAASSPITAIFSHNDLEAFPGKLPGETVEMANFFVYNHYFQTAGMKVVAGRDFREAAADSLSVILNEAAVKRLRLKDPVNQTITWADRKLVIVGVVRDALMESPYANPEPSMFVPLASEKSYGIFRLAGNVDPHTAVAAIEKAFMAFSPESAFAYKFTDDEYNTKFRQEVLIGRLSTIFTVLAIFISCLGLLGLAAFTAEQRTKEIGIRKALGASVTQIWAMLSKDFVMLVMASALLASPLAFYFVQRWLQQFDYRVDISVSVFVIAALGALLVTLFTISYQAIKAALMDPVKSLRSE</sequence>
<feature type="transmembrane region" description="Helical" evidence="6">
    <location>
        <begin position="318"/>
        <end position="346"/>
    </location>
</feature>
<organism evidence="9 10">
    <name type="scientific">Chitinophaga jiangningensis</name>
    <dbReference type="NCBI Taxonomy" id="1419482"/>
    <lineage>
        <taxon>Bacteria</taxon>
        <taxon>Pseudomonadati</taxon>
        <taxon>Bacteroidota</taxon>
        <taxon>Chitinophagia</taxon>
        <taxon>Chitinophagales</taxon>
        <taxon>Chitinophagaceae</taxon>
        <taxon>Chitinophaga</taxon>
    </lineage>
</organism>
<dbReference type="InterPro" id="IPR025857">
    <property type="entry name" value="MacB_PCD"/>
</dbReference>
<protein>
    <submittedName>
        <fullName evidence="9">MacB-like core domain-containing protein</fullName>
    </submittedName>
</protein>
<keyword evidence="4 6" id="KW-1133">Transmembrane helix</keyword>
<feature type="transmembrane region" description="Helical" evidence="6">
    <location>
        <begin position="12"/>
        <end position="30"/>
    </location>
</feature>
<comment type="subcellular location">
    <subcellularLocation>
        <location evidence="1">Cell membrane</location>
        <topology evidence="1">Multi-pass membrane protein</topology>
    </subcellularLocation>
</comment>
<evidence type="ECO:0000256" key="3">
    <source>
        <dbReference type="ARBA" id="ARBA00022692"/>
    </source>
</evidence>
<evidence type="ECO:0000256" key="2">
    <source>
        <dbReference type="ARBA" id="ARBA00022475"/>
    </source>
</evidence>
<evidence type="ECO:0000313" key="9">
    <source>
        <dbReference type="EMBL" id="SHM90196.1"/>
    </source>
</evidence>
<dbReference type="Pfam" id="PF02687">
    <property type="entry name" value="FtsX"/>
    <property type="match status" value="2"/>
</dbReference>
<feature type="domain" description="MacB-like periplasmic core" evidence="8">
    <location>
        <begin position="506"/>
        <end position="622"/>
    </location>
</feature>
<feature type="transmembrane region" description="Helical" evidence="6">
    <location>
        <begin position="707"/>
        <end position="727"/>
    </location>
</feature>
<keyword evidence="2" id="KW-1003">Cell membrane</keyword>
<feature type="domain" description="MacB-like periplasmic core" evidence="8">
    <location>
        <begin position="8"/>
        <end position="230"/>
    </location>
</feature>
<gene>
    <name evidence="9" type="ORF">SAMN05444266_11359</name>
</gene>
<dbReference type="InterPro" id="IPR050250">
    <property type="entry name" value="Macrolide_Exporter_MacB"/>
</dbReference>
<dbReference type="EMBL" id="FRBL01000013">
    <property type="protein sequence ID" value="SHM90196.1"/>
    <property type="molecule type" value="Genomic_DNA"/>
</dbReference>